<dbReference type="InterPro" id="IPR036864">
    <property type="entry name" value="Zn2-C6_fun-type_DNA-bd_sf"/>
</dbReference>
<dbReference type="VEuPathDB" id="FungiDB:MAPG_10991"/>
<accession>A0A0C4EE26</accession>
<organism evidence="5 6">
    <name type="scientific">Magnaporthiopsis poae (strain ATCC 64411 / 73-15)</name>
    <name type="common">Kentucky bluegrass fungus</name>
    <name type="synonym">Magnaporthe poae</name>
    <dbReference type="NCBI Taxonomy" id="644358"/>
    <lineage>
        <taxon>Eukaryota</taxon>
        <taxon>Fungi</taxon>
        <taxon>Dikarya</taxon>
        <taxon>Ascomycota</taxon>
        <taxon>Pezizomycotina</taxon>
        <taxon>Sordariomycetes</taxon>
        <taxon>Sordariomycetidae</taxon>
        <taxon>Magnaporthales</taxon>
        <taxon>Magnaporthaceae</taxon>
        <taxon>Magnaporthiopsis</taxon>
    </lineage>
</organism>
<protein>
    <recommendedName>
        <fullName evidence="3">Zn(2)-C6 fungal-type domain-containing protein</fullName>
    </recommendedName>
</protein>
<dbReference type="PANTHER" id="PTHR47655">
    <property type="entry name" value="QUINIC ACID UTILIZATION ACTIVATOR"/>
    <property type="match status" value="1"/>
</dbReference>
<keyword evidence="6" id="KW-1185">Reference proteome</keyword>
<dbReference type="InterPro" id="IPR001138">
    <property type="entry name" value="Zn2Cys6_DnaBD"/>
</dbReference>
<dbReference type="GO" id="GO:0008270">
    <property type="term" value="F:zinc ion binding"/>
    <property type="evidence" value="ECO:0007669"/>
    <property type="project" value="InterPro"/>
</dbReference>
<dbReference type="EMBL" id="ADBL01002708">
    <property type="status" value="NOT_ANNOTATED_CDS"/>
    <property type="molecule type" value="Genomic_DNA"/>
</dbReference>
<feature type="compositionally biased region" description="Low complexity" evidence="2">
    <location>
        <begin position="45"/>
        <end position="54"/>
    </location>
</feature>
<dbReference type="EMBL" id="GL876979">
    <property type="protein sequence ID" value="KLU92044.1"/>
    <property type="molecule type" value="Genomic_DNA"/>
</dbReference>
<dbReference type="OrthoDB" id="4151048at2759"/>
<dbReference type="PANTHER" id="PTHR47655:SF3">
    <property type="entry name" value="ZN(II)2CYS6 TRANSCRIPTION FACTOR (EUROFUNG)"/>
    <property type="match status" value="1"/>
</dbReference>
<name>A0A0C4EE26_MAGP6</name>
<reference evidence="6" key="1">
    <citation type="submission" date="2010-05" db="EMBL/GenBank/DDBJ databases">
        <title>The genome sequence of Magnaporthe poae strain ATCC 64411.</title>
        <authorList>
            <person name="Ma L.-J."/>
            <person name="Dead R."/>
            <person name="Young S."/>
            <person name="Zeng Q."/>
            <person name="Koehrsen M."/>
            <person name="Alvarado L."/>
            <person name="Berlin A."/>
            <person name="Chapman S.B."/>
            <person name="Chen Z."/>
            <person name="Freedman E."/>
            <person name="Gellesch M."/>
            <person name="Goldberg J."/>
            <person name="Griggs A."/>
            <person name="Gujja S."/>
            <person name="Heilman E.R."/>
            <person name="Heiman D."/>
            <person name="Hepburn T."/>
            <person name="Howarth C."/>
            <person name="Jen D."/>
            <person name="Larson L."/>
            <person name="Mehta T."/>
            <person name="Neiman D."/>
            <person name="Pearson M."/>
            <person name="Roberts A."/>
            <person name="Saif S."/>
            <person name="Shea T."/>
            <person name="Shenoy N."/>
            <person name="Sisk P."/>
            <person name="Stolte C."/>
            <person name="Sykes S."/>
            <person name="Walk T."/>
            <person name="White J."/>
            <person name="Yandava C."/>
            <person name="Haas B."/>
            <person name="Nusbaum C."/>
            <person name="Birren B."/>
        </authorList>
    </citation>
    <scope>NUCLEOTIDE SEQUENCE [LARGE SCALE GENOMIC DNA]</scope>
    <source>
        <strain evidence="6">ATCC 64411 / 73-15</strain>
    </source>
</reference>
<dbReference type="Pfam" id="PF00172">
    <property type="entry name" value="Zn_clus"/>
    <property type="match status" value="1"/>
</dbReference>
<dbReference type="EnsemblFungi" id="MAPG_10991T0">
    <property type="protein sequence ID" value="MAPG_10991T0"/>
    <property type="gene ID" value="MAPG_10991"/>
</dbReference>
<reference evidence="5" key="4">
    <citation type="journal article" date="2015" name="G3 (Bethesda)">
        <title>Genome sequences of three phytopathogenic species of the Magnaporthaceae family of fungi.</title>
        <authorList>
            <person name="Okagaki L.H."/>
            <person name="Nunes C.C."/>
            <person name="Sailsbery J."/>
            <person name="Clay B."/>
            <person name="Brown D."/>
            <person name="John T."/>
            <person name="Oh Y."/>
            <person name="Young N."/>
            <person name="Fitzgerald M."/>
            <person name="Haas B.J."/>
            <person name="Zeng Q."/>
            <person name="Young S."/>
            <person name="Adiconis X."/>
            <person name="Fan L."/>
            <person name="Levin J.Z."/>
            <person name="Mitchell T.K."/>
            <person name="Okubara P.A."/>
            <person name="Farman M.L."/>
            <person name="Kohn L.M."/>
            <person name="Birren B."/>
            <person name="Ma L.-J."/>
            <person name="Dean R.A."/>
        </authorList>
    </citation>
    <scope>NUCLEOTIDE SEQUENCE</scope>
    <source>
        <strain evidence="5">ATCC 64411 / 73-15</strain>
    </source>
</reference>
<dbReference type="EMBL" id="ADBL01002709">
    <property type="status" value="NOT_ANNOTATED_CDS"/>
    <property type="molecule type" value="Genomic_DNA"/>
</dbReference>
<dbReference type="AlphaFoldDB" id="A0A0C4EE26"/>
<dbReference type="Gene3D" id="4.10.240.10">
    <property type="entry name" value="Zn(2)-C6 fungal-type DNA-binding domain"/>
    <property type="match status" value="1"/>
</dbReference>
<dbReference type="OMA" id="GNTNAMT"/>
<feature type="domain" description="Zn(2)-C6 fungal-type" evidence="3">
    <location>
        <begin position="64"/>
        <end position="87"/>
    </location>
</feature>
<evidence type="ECO:0000313" key="4">
    <source>
        <dbReference type="EMBL" id="KLU92044.1"/>
    </source>
</evidence>
<dbReference type="CDD" id="cd15486">
    <property type="entry name" value="ZIP_Sip4"/>
    <property type="match status" value="1"/>
</dbReference>
<dbReference type="Proteomes" id="UP000011715">
    <property type="component" value="Unassembled WGS sequence"/>
</dbReference>
<dbReference type="CDD" id="cd00067">
    <property type="entry name" value="GAL4"/>
    <property type="match status" value="1"/>
</dbReference>
<feature type="region of interest" description="Disordered" evidence="2">
    <location>
        <begin position="1"/>
        <end position="58"/>
    </location>
</feature>
<gene>
    <name evidence="4" type="ORF">MAPG_10991</name>
</gene>
<dbReference type="GO" id="GO:0000981">
    <property type="term" value="F:DNA-binding transcription factor activity, RNA polymerase II-specific"/>
    <property type="evidence" value="ECO:0007669"/>
    <property type="project" value="InterPro"/>
</dbReference>
<dbReference type="eggNOG" id="ENOG502S8N8">
    <property type="taxonomic scope" value="Eukaryota"/>
</dbReference>
<dbReference type="InterPro" id="IPR052783">
    <property type="entry name" value="Metabolic/Drug-Res_Regulator"/>
</dbReference>
<sequence length="328" mass="34875">MGSGLPTPPREDLAKAYSVRKTTAASKSSKVAQRSSKRGSSRVHAPVPSAAVSALDPQSVADARHKRCDGEFPCKRCKDDGLVCTAGLRRKTEYKNIPRGYAEVLENTQFALVATIHKLYAMVRGSRAWDLGEPELNDRGQPVIHDIASRLGCIRPNSDGAGCSRTDRASSCEMDTSDLEHDYRKMAFGGGAIARSSSSAGAASPQSLYTDVDARPDSVASFSPHSPVLGPGSSALSYEPWAAAAAARPDARIVDVMGTGAVGGFHDSFLQRAEAAQFMDEDLLQQGLLESEFGVLKPHAPSCANPAVMMGLGDPMIFSGYDPETLRM</sequence>
<proteinExistence type="predicted"/>
<evidence type="ECO:0000256" key="1">
    <source>
        <dbReference type="ARBA" id="ARBA00023242"/>
    </source>
</evidence>
<evidence type="ECO:0000313" key="6">
    <source>
        <dbReference type="Proteomes" id="UP000011715"/>
    </source>
</evidence>
<feature type="compositionally biased region" description="Polar residues" evidence="2">
    <location>
        <begin position="20"/>
        <end position="34"/>
    </location>
</feature>
<reference evidence="4" key="3">
    <citation type="submission" date="2011-03" db="EMBL/GenBank/DDBJ databases">
        <title>Annotation of Magnaporthe poae ATCC 64411.</title>
        <authorList>
            <person name="Ma L.-J."/>
            <person name="Dead R."/>
            <person name="Young S.K."/>
            <person name="Zeng Q."/>
            <person name="Gargeya S."/>
            <person name="Fitzgerald M."/>
            <person name="Haas B."/>
            <person name="Abouelleil A."/>
            <person name="Alvarado L."/>
            <person name="Arachchi H.M."/>
            <person name="Berlin A."/>
            <person name="Brown A."/>
            <person name="Chapman S.B."/>
            <person name="Chen Z."/>
            <person name="Dunbar C."/>
            <person name="Freedman E."/>
            <person name="Gearin G."/>
            <person name="Gellesch M."/>
            <person name="Goldberg J."/>
            <person name="Griggs A."/>
            <person name="Gujja S."/>
            <person name="Heiman D."/>
            <person name="Howarth C."/>
            <person name="Larson L."/>
            <person name="Lui A."/>
            <person name="MacDonald P.J.P."/>
            <person name="Mehta T."/>
            <person name="Montmayeur A."/>
            <person name="Murphy C."/>
            <person name="Neiman D."/>
            <person name="Pearson M."/>
            <person name="Priest M."/>
            <person name="Roberts A."/>
            <person name="Saif S."/>
            <person name="Shea T."/>
            <person name="Shenoy N."/>
            <person name="Sisk P."/>
            <person name="Stolte C."/>
            <person name="Sykes S."/>
            <person name="Yandava C."/>
            <person name="Wortman J."/>
            <person name="Nusbaum C."/>
            <person name="Birren B."/>
        </authorList>
    </citation>
    <scope>NUCLEOTIDE SEQUENCE</scope>
    <source>
        <strain evidence="4">ATCC 64411</strain>
    </source>
</reference>
<reference evidence="5" key="5">
    <citation type="submission" date="2015-06" db="UniProtKB">
        <authorList>
            <consortium name="EnsemblFungi"/>
        </authorList>
    </citation>
    <scope>IDENTIFICATION</scope>
    <source>
        <strain evidence="5">ATCC 64411</strain>
    </source>
</reference>
<evidence type="ECO:0000259" key="3">
    <source>
        <dbReference type="Pfam" id="PF00172"/>
    </source>
</evidence>
<reference evidence="4" key="2">
    <citation type="submission" date="2010-05" db="EMBL/GenBank/DDBJ databases">
        <title>The Genome Sequence of Magnaporthe poae strain ATCC 64411.</title>
        <authorList>
            <consortium name="The Broad Institute Genome Sequencing Platform"/>
            <consortium name="Broad Institute Genome Sequencing Center for Infectious Disease"/>
            <person name="Ma L.-J."/>
            <person name="Dead R."/>
            <person name="Young S."/>
            <person name="Zeng Q."/>
            <person name="Koehrsen M."/>
            <person name="Alvarado L."/>
            <person name="Berlin A."/>
            <person name="Chapman S.B."/>
            <person name="Chen Z."/>
            <person name="Freedman E."/>
            <person name="Gellesch M."/>
            <person name="Goldberg J."/>
            <person name="Griggs A."/>
            <person name="Gujja S."/>
            <person name="Heilman E.R."/>
            <person name="Heiman D."/>
            <person name="Hepburn T."/>
            <person name="Howarth C."/>
            <person name="Jen D."/>
            <person name="Larson L."/>
            <person name="Mehta T."/>
            <person name="Neiman D."/>
            <person name="Pearson M."/>
            <person name="Roberts A."/>
            <person name="Saif S."/>
            <person name="Shea T."/>
            <person name="Shenoy N."/>
            <person name="Sisk P."/>
            <person name="Stolte C."/>
            <person name="Sykes S."/>
            <person name="Walk T."/>
            <person name="White J."/>
            <person name="Yandava C."/>
            <person name="Haas B."/>
            <person name="Nusbaum C."/>
            <person name="Birren B."/>
        </authorList>
    </citation>
    <scope>NUCLEOTIDE SEQUENCE</scope>
    <source>
        <strain evidence="4">ATCC 64411</strain>
    </source>
</reference>
<evidence type="ECO:0000313" key="5">
    <source>
        <dbReference type="EnsemblFungi" id="MAPG_10991T0"/>
    </source>
</evidence>
<evidence type="ECO:0000256" key="2">
    <source>
        <dbReference type="SAM" id="MobiDB-lite"/>
    </source>
</evidence>
<keyword evidence="1" id="KW-0539">Nucleus</keyword>
<dbReference type="STRING" id="644358.A0A0C4EE26"/>